<evidence type="ECO:0000313" key="7">
    <source>
        <dbReference type="EMBL" id="GCE63951.1"/>
    </source>
</evidence>
<dbReference type="PANTHER" id="PTHR14413:SF16">
    <property type="entry name" value="LARGE RIBOSOMAL SUBUNIT PROTEIN BL17M"/>
    <property type="match status" value="1"/>
</dbReference>
<gene>
    <name evidence="7" type="primary">rplQ</name>
    <name evidence="7" type="ORF">MHSWG343_09580</name>
</gene>
<comment type="caution">
    <text evidence="7">The sequence shown here is derived from an EMBL/GenBank/DDBJ whole genome shotgun (WGS) entry which is preliminary data.</text>
</comment>
<evidence type="ECO:0000256" key="5">
    <source>
        <dbReference type="RuleBase" id="RU000660"/>
    </source>
</evidence>
<dbReference type="EMBL" id="BIMN01000006">
    <property type="protein sequence ID" value="GCE63951.1"/>
    <property type="molecule type" value="Genomic_DNA"/>
</dbReference>
<evidence type="ECO:0000256" key="6">
    <source>
        <dbReference type="RuleBase" id="RU000661"/>
    </source>
</evidence>
<dbReference type="GO" id="GO:0006412">
    <property type="term" value="P:translation"/>
    <property type="evidence" value="ECO:0007669"/>
    <property type="project" value="InterPro"/>
</dbReference>
<comment type="similarity">
    <text evidence="1 5">Belongs to the bacterial ribosomal protein bL17 family.</text>
</comment>
<dbReference type="GO" id="GO:0022625">
    <property type="term" value="C:cytosolic large ribosomal subunit"/>
    <property type="evidence" value="ECO:0007669"/>
    <property type="project" value="TreeGrafter"/>
</dbReference>
<dbReference type="Pfam" id="PF01196">
    <property type="entry name" value="Ribosomal_L17"/>
    <property type="match status" value="1"/>
</dbReference>
<reference evidence="7 8" key="1">
    <citation type="submission" date="2019-01" db="EMBL/GenBank/DDBJ databases">
        <title>Draft genome sequences of Candidatus Mycoplasma haemohominis SWG34-3 identified from a patient with pyrexia, anemia and liver dysfunction.</title>
        <authorList>
            <person name="Sekizuka T."/>
            <person name="Hattori N."/>
            <person name="Katano H."/>
            <person name="Takuma T."/>
            <person name="Ito T."/>
            <person name="Arai N."/>
            <person name="Yanai R."/>
            <person name="Ishii S."/>
            <person name="Miura Y."/>
            <person name="Tokunaga T."/>
            <person name="Watanabe H."/>
            <person name="Nomura N."/>
            <person name="Eguchi J."/>
            <person name="Arai T."/>
            <person name="Hasegawa H."/>
            <person name="Nakamaki T."/>
            <person name="Wakita T."/>
            <person name="Niki Y."/>
            <person name="Kuroda M."/>
        </authorList>
    </citation>
    <scope>NUCLEOTIDE SEQUENCE [LARGE SCALE GENOMIC DNA]</scope>
    <source>
        <strain evidence="7">SWG34-3</strain>
    </source>
</reference>
<protein>
    <recommendedName>
        <fullName evidence="4 6">50S ribosomal protein L17</fullName>
    </recommendedName>
</protein>
<evidence type="ECO:0000313" key="8">
    <source>
        <dbReference type="Proteomes" id="UP000324831"/>
    </source>
</evidence>
<dbReference type="Proteomes" id="UP000324831">
    <property type="component" value="Unassembled WGS sequence"/>
</dbReference>
<evidence type="ECO:0000256" key="3">
    <source>
        <dbReference type="ARBA" id="ARBA00023274"/>
    </source>
</evidence>
<dbReference type="Gene3D" id="3.90.1030.10">
    <property type="entry name" value="Ribosomal protein L17"/>
    <property type="match status" value="1"/>
</dbReference>
<name>A0A478FQZ1_9MOLU</name>
<dbReference type="GO" id="GO:0003735">
    <property type="term" value="F:structural constituent of ribosome"/>
    <property type="evidence" value="ECO:0007669"/>
    <property type="project" value="InterPro"/>
</dbReference>
<dbReference type="SUPFAM" id="SSF64263">
    <property type="entry name" value="Prokaryotic ribosomal protein L17"/>
    <property type="match status" value="1"/>
</dbReference>
<dbReference type="PANTHER" id="PTHR14413">
    <property type="entry name" value="RIBOSOMAL PROTEIN L17"/>
    <property type="match status" value="1"/>
</dbReference>
<dbReference type="AlphaFoldDB" id="A0A478FQZ1"/>
<organism evidence="7 8">
    <name type="scientific">Candidatus Mycoplasma haematohominis</name>
    <dbReference type="NCBI Taxonomy" id="1494318"/>
    <lineage>
        <taxon>Bacteria</taxon>
        <taxon>Bacillati</taxon>
        <taxon>Mycoplasmatota</taxon>
        <taxon>Mollicutes</taxon>
        <taxon>Mycoplasmataceae</taxon>
        <taxon>Mycoplasma</taxon>
    </lineage>
</organism>
<dbReference type="InterPro" id="IPR047859">
    <property type="entry name" value="Ribosomal_bL17_CS"/>
</dbReference>
<dbReference type="PROSITE" id="PS01167">
    <property type="entry name" value="RIBOSOMAL_L17"/>
    <property type="match status" value="1"/>
</dbReference>
<evidence type="ECO:0000256" key="4">
    <source>
        <dbReference type="ARBA" id="ARBA00035494"/>
    </source>
</evidence>
<evidence type="ECO:0000256" key="2">
    <source>
        <dbReference type="ARBA" id="ARBA00022980"/>
    </source>
</evidence>
<sequence length="114" mass="13354">MSYINRRGVNTSTRKMTTRQQISDVFSYGYIITTKSRGKLTQRYLERMITLSKRGTLADRRRVASVILRTSKYEKDQLLNKIFTDIAKKYKDRNGGCTRLLKLQEKDRVVLSLV</sequence>
<evidence type="ECO:0000256" key="1">
    <source>
        <dbReference type="ARBA" id="ARBA00008777"/>
    </source>
</evidence>
<keyword evidence="3 5" id="KW-0687">Ribonucleoprotein</keyword>
<accession>A0A478FQZ1</accession>
<dbReference type="InterPro" id="IPR036373">
    <property type="entry name" value="Ribosomal_bL17_sf"/>
</dbReference>
<keyword evidence="2 5" id="KW-0689">Ribosomal protein</keyword>
<dbReference type="InterPro" id="IPR000456">
    <property type="entry name" value="Ribosomal_bL17"/>
</dbReference>
<dbReference type="NCBIfam" id="TIGR00059">
    <property type="entry name" value="L17"/>
    <property type="match status" value="1"/>
</dbReference>
<proteinExistence type="inferred from homology"/>